<dbReference type="PROSITE" id="PS00840">
    <property type="entry name" value="SUMT_2"/>
    <property type="match status" value="1"/>
</dbReference>
<name>A0AAJ1VCI0_9BACI</name>
<dbReference type="InterPro" id="IPR014776">
    <property type="entry name" value="4pyrrole_Mease_sub2"/>
</dbReference>
<dbReference type="PROSITE" id="PS00839">
    <property type="entry name" value="SUMT_1"/>
    <property type="match status" value="1"/>
</dbReference>
<dbReference type="PANTHER" id="PTHR45790">
    <property type="entry name" value="SIROHEME SYNTHASE-RELATED"/>
    <property type="match status" value="1"/>
</dbReference>
<evidence type="ECO:0000256" key="8">
    <source>
        <dbReference type="ARBA" id="ARBA00079776"/>
    </source>
</evidence>
<dbReference type="InterPro" id="IPR014777">
    <property type="entry name" value="4pyrrole_Mease_sub1"/>
</dbReference>
<dbReference type="InterPro" id="IPR003043">
    <property type="entry name" value="Uropor_MeTrfase_CS"/>
</dbReference>
<dbReference type="InterPro" id="IPR050161">
    <property type="entry name" value="Siro_Cobalamin_biosynth"/>
</dbReference>
<feature type="domain" description="Tetrapyrrole biosynthesis uroporphyrinogen III synthase" evidence="11">
    <location>
        <begin position="392"/>
        <end position="477"/>
    </location>
</feature>
<dbReference type="InterPro" id="IPR000878">
    <property type="entry name" value="4pyrrol_Mease"/>
</dbReference>
<dbReference type="GO" id="GO:0019354">
    <property type="term" value="P:siroheme biosynthetic process"/>
    <property type="evidence" value="ECO:0007669"/>
    <property type="project" value="InterPro"/>
</dbReference>
<keyword evidence="6" id="KW-0949">S-adenosyl-L-methionine</keyword>
<evidence type="ECO:0000256" key="4">
    <source>
        <dbReference type="ARBA" id="ARBA00022603"/>
    </source>
</evidence>
<feature type="domain" description="Tetrapyrrole methylase" evidence="10">
    <location>
        <begin position="5"/>
        <end position="213"/>
    </location>
</feature>
<gene>
    <name evidence="12" type="primary">cobA</name>
    <name evidence="12" type="ORF">QUF85_21400</name>
</gene>
<dbReference type="Proteomes" id="UP001238973">
    <property type="component" value="Unassembled WGS sequence"/>
</dbReference>
<feature type="domain" description="Tetrapyrrole biosynthesis uroporphyrinogen III synthase" evidence="11">
    <location>
        <begin position="264"/>
        <end position="357"/>
    </location>
</feature>
<dbReference type="Pfam" id="PF02602">
    <property type="entry name" value="HEM4"/>
    <property type="match status" value="2"/>
</dbReference>
<dbReference type="GO" id="GO:0004852">
    <property type="term" value="F:uroporphyrinogen-III synthase activity"/>
    <property type="evidence" value="ECO:0007669"/>
    <property type="project" value="InterPro"/>
</dbReference>
<evidence type="ECO:0000313" key="13">
    <source>
        <dbReference type="Proteomes" id="UP001238973"/>
    </source>
</evidence>
<organism evidence="12 13">
    <name type="scientific">Peribacillus frigoritolerans</name>
    <dbReference type="NCBI Taxonomy" id="450367"/>
    <lineage>
        <taxon>Bacteria</taxon>
        <taxon>Bacillati</taxon>
        <taxon>Bacillota</taxon>
        <taxon>Bacilli</taxon>
        <taxon>Bacillales</taxon>
        <taxon>Bacillaceae</taxon>
        <taxon>Peribacillus</taxon>
    </lineage>
</organism>
<evidence type="ECO:0000256" key="6">
    <source>
        <dbReference type="ARBA" id="ARBA00022691"/>
    </source>
</evidence>
<comment type="caution">
    <text evidence="12">The sequence shown here is derived from an EMBL/GenBank/DDBJ whole genome shotgun (WGS) entry which is preliminary data.</text>
</comment>
<dbReference type="PANTHER" id="PTHR45790:SF3">
    <property type="entry name" value="S-ADENOSYL-L-METHIONINE-DEPENDENT UROPORPHYRINOGEN III METHYLTRANSFERASE, CHLOROPLASTIC"/>
    <property type="match status" value="1"/>
</dbReference>
<dbReference type="InterPro" id="IPR036108">
    <property type="entry name" value="4pyrrol_syn_uPrphyn_synt_sf"/>
</dbReference>
<dbReference type="Gene3D" id="3.40.1010.10">
    <property type="entry name" value="Cobalt-precorrin-4 Transmethylase, Domain 1"/>
    <property type="match status" value="1"/>
</dbReference>
<evidence type="ECO:0000256" key="9">
    <source>
        <dbReference type="RuleBase" id="RU003960"/>
    </source>
</evidence>
<protein>
    <recommendedName>
        <fullName evidence="3">Uroporphyrinogen-III C-methyltransferase</fullName>
        <ecNumber evidence="2">2.1.1.107</ecNumber>
    </recommendedName>
    <alternativeName>
        <fullName evidence="8">Uroporphyrinogen III methylase</fullName>
    </alternativeName>
</protein>
<dbReference type="GO" id="GO:0032259">
    <property type="term" value="P:methylation"/>
    <property type="evidence" value="ECO:0007669"/>
    <property type="project" value="UniProtKB-KW"/>
</dbReference>
<evidence type="ECO:0000256" key="3">
    <source>
        <dbReference type="ARBA" id="ARBA00018323"/>
    </source>
</evidence>
<dbReference type="Pfam" id="PF00590">
    <property type="entry name" value="TP_methylase"/>
    <property type="match status" value="1"/>
</dbReference>
<dbReference type="NCBIfam" id="TIGR01469">
    <property type="entry name" value="cobA_cysG_Cterm"/>
    <property type="match status" value="1"/>
</dbReference>
<dbReference type="NCBIfam" id="NF004790">
    <property type="entry name" value="PRK06136.1"/>
    <property type="match status" value="1"/>
</dbReference>
<dbReference type="AlphaFoldDB" id="A0AAJ1VCI0"/>
<dbReference type="Gene3D" id="3.30.950.10">
    <property type="entry name" value="Methyltransferase, Cobalt-precorrin-4 Transmethylase, Domain 2"/>
    <property type="match status" value="1"/>
</dbReference>
<evidence type="ECO:0000259" key="10">
    <source>
        <dbReference type="Pfam" id="PF00590"/>
    </source>
</evidence>
<dbReference type="InterPro" id="IPR003754">
    <property type="entry name" value="4pyrrol_synth_uPrphyn_synth"/>
</dbReference>
<proteinExistence type="inferred from homology"/>
<comment type="similarity">
    <text evidence="1 9">Belongs to the precorrin methyltransferase family.</text>
</comment>
<evidence type="ECO:0000256" key="1">
    <source>
        <dbReference type="ARBA" id="ARBA00005879"/>
    </source>
</evidence>
<dbReference type="SUPFAM" id="SSF53790">
    <property type="entry name" value="Tetrapyrrole methylase"/>
    <property type="match status" value="1"/>
</dbReference>
<sequence length="481" mass="52724">MTKGKVYFVGAGPGDEGLITVKGQKAIEKADVILYDRLLNPKLLEAAAFDCELIYCGKTPYATGISQGEINELLVSKALEGHRVVRLKGGDPAVFGRVGEEAESLKDEGIPFEVIPGVTSSIAASMYAGVPVTHRDYGRSFAMVTGHDQTKKDIDWNGLVSIDTVAFYMGVANLPSIRENLINHGKPGNTPALVIQWGTYGRQESVEGTLDDIVERVSGRSLGNPAITLVGDIISLRGKLQWFERKPLYGQRFLVARTGTAKSALAEALYELGGEVIEFPKWNAAKVKIEESQLLAFLSYDRILFTSPESVHGFLDSLTEQAIDFRRISSKLYVLSRKSKKALQQRGLTAELKSGMPDTGTLLVVGDRNRDLRDPAHGDGDYIQSIAKFVDERFLEIFPRMLDGKAVGTVLFSNRHSVDMLMQYGNKADVDVEALLKQASIGVIGESTGNRLQDYGFTSDMMPKEPSVEQLVDLIVNRNVC</sequence>
<dbReference type="FunFam" id="3.30.950.10:FF:000001">
    <property type="entry name" value="Siroheme synthase"/>
    <property type="match status" value="1"/>
</dbReference>
<dbReference type="Gene3D" id="3.40.50.10090">
    <property type="match status" value="2"/>
</dbReference>
<reference evidence="12" key="1">
    <citation type="submission" date="2023-06" db="EMBL/GenBank/DDBJ databases">
        <title>Comparative genomics of Bacillaceae isolates and their secondary metabolite potential.</title>
        <authorList>
            <person name="Song L."/>
            <person name="Nielsen L.J."/>
            <person name="Mohite O."/>
            <person name="Xu X."/>
            <person name="Weber T."/>
            <person name="Kovacs A.T."/>
        </authorList>
    </citation>
    <scope>NUCLEOTIDE SEQUENCE</scope>
    <source>
        <strain evidence="12">G1S1</strain>
    </source>
</reference>
<dbReference type="SUPFAM" id="SSF69618">
    <property type="entry name" value="HemD-like"/>
    <property type="match status" value="1"/>
</dbReference>
<keyword evidence="5 9" id="KW-0808">Transferase</keyword>
<keyword evidence="7" id="KW-0627">Porphyrin biosynthesis</keyword>
<keyword evidence="4 9" id="KW-0489">Methyltransferase</keyword>
<dbReference type="InterPro" id="IPR035996">
    <property type="entry name" value="4pyrrol_Methylase_sf"/>
</dbReference>
<evidence type="ECO:0000259" key="11">
    <source>
        <dbReference type="Pfam" id="PF02602"/>
    </source>
</evidence>
<evidence type="ECO:0000256" key="7">
    <source>
        <dbReference type="ARBA" id="ARBA00023244"/>
    </source>
</evidence>
<dbReference type="EC" id="2.1.1.107" evidence="2"/>
<dbReference type="InterPro" id="IPR006366">
    <property type="entry name" value="CobA/CysG_C"/>
</dbReference>
<evidence type="ECO:0000313" key="12">
    <source>
        <dbReference type="EMBL" id="MDM5285839.1"/>
    </source>
</evidence>
<accession>A0AAJ1VCI0</accession>
<dbReference type="CDD" id="cd11642">
    <property type="entry name" value="SUMT"/>
    <property type="match status" value="1"/>
</dbReference>
<dbReference type="CDD" id="cd06578">
    <property type="entry name" value="HemD"/>
    <property type="match status" value="1"/>
</dbReference>
<dbReference type="RefSeq" id="WP_289350630.1">
    <property type="nucleotide sequence ID" value="NZ_JAUCFI010000003.1"/>
</dbReference>
<dbReference type="FunFam" id="3.40.1010.10:FF:000001">
    <property type="entry name" value="Siroheme synthase"/>
    <property type="match status" value="1"/>
</dbReference>
<evidence type="ECO:0000256" key="5">
    <source>
        <dbReference type="ARBA" id="ARBA00022679"/>
    </source>
</evidence>
<dbReference type="GO" id="GO:0004851">
    <property type="term" value="F:uroporphyrin-III C-methyltransferase activity"/>
    <property type="evidence" value="ECO:0007669"/>
    <property type="project" value="UniProtKB-EC"/>
</dbReference>
<dbReference type="EMBL" id="JAUCFI010000003">
    <property type="protein sequence ID" value="MDM5285839.1"/>
    <property type="molecule type" value="Genomic_DNA"/>
</dbReference>
<evidence type="ECO:0000256" key="2">
    <source>
        <dbReference type="ARBA" id="ARBA00012162"/>
    </source>
</evidence>